<accession>A0ABP7TVE1</accession>
<evidence type="ECO:0000313" key="5">
    <source>
        <dbReference type="Proteomes" id="UP001501353"/>
    </source>
</evidence>
<keyword evidence="5" id="KW-1185">Reference proteome</keyword>
<comment type="caution">
    <text evidence="4">The sequence shown here is derived from an EMBL/GenBank/DDBJ whole genome shotgun (WGS) entry which is preliminary data.</text>
</comment>
<dbReference type="PANTHER" id="PTHR38731">
    <property type="entry name" value="LIPL45-RELATED LIPOPROTEIN-RELATED"/>
    <property type="match status" value="1"/>
</dbReference>
<dbReference type="InterPro" id="IPR010916">
    <property type="entry name" value="TonB_box_CS"/>
</dbReference>
<dbReference type="InterPro" id="IPR018392">
    <property type="entry name" value="LysM"/>
</dbReference>
<evidence type="ECO:0000259" key="3">
    <source>
        <dbReference type="PROSITE" id="PS51782"/>
    </source>
</evidence>
<reference evidence="5" key="1">
    <citation type="journal article" date="2019" name="Int. J. Syst. Evol. Microbiol.">
        <title>The Global Catalogue of Microorganisms (GCM) 10K type strain sequencing project: providing services to taxonomists for standard genome sequencing and annotation.</title>
        <authorList>
            <consortium name="The Broad Institute Genomics Platform"/>
            <consortium name="The Broad Institute Genome Sequencing Center for Infectious Disease"/>
            <person name="Wu L."/>
            <person name="Ma J."/>
        </authorList>
    </citation>
    <scope>NUCLEOTIDE SEQUENCE [LARGE SCALE GENOMIC DNA]</scope>
    <source>
        <strain evidence="5">JCM 16673</strain>
    </source>
</reference>
<feature type="domain" description="Fibronectin type-III" evidence="2">
    <location>
        <begin position="369"/>
        <end position="458"/>
    </location>
</feature>
<evidence type="ECO:0000313" key="4">
    <source>
        <dbReference type="EMBL" id="GAA4031860.1"/>
    </source>
</evidence>
<dbReference type="Proteomes" id="UP001501353">
    <property type="component" value="Unassembled WGS sequence"/>
</dbReference>
<dbReference type="InterPro" id="IPR006860">
    <property type="entry name" value="FecR"/>
</dbReference>
<dbReference type="PANTHER" id="PTHR38731:SF1">
    <property type="entry name" value="FECR PROTEIN DOMAIN-CONTAINING PROTEIN"/>
    <property type="match status" value="1"/>
</dbReference>
<sequence length="474" mass="50384">MRATIVRWIRTGSLTALAFCATLLLALPPAFSAEDSDSLLVSASSITYTTRRGDTLSSIATRFTNATGNWNVLGKLNNISKDTSIPVGTPILIPASLLIDEPSQAQVLAVSGNVSAMGADNRPVALKIGSVITEGMQLDTATNSFLTIGLSDASKLSIPSGSRVRMAKLRMARYTRSPRTEIAILRGSIESQVTPLTPNMGRFEIRSPLAMAGVRGTHFRVRILPNGTTGNELLSGTVEVERHVPGDGILLQKGQGNVVTAVAVGAPVGLLAAPQLADQAYLQPAAMANFSVTPLAGAAGYHLQIGTDAEGLNLLAETRSASTNIPINGIREGNYFVRVSAIDRLGLEGYARMVPVNLSLRQSEARIAAPSPPVIESSDSKQFQLTWRSPSPAAGFRIQVGRDADFSWLQFNATTVKPELTLPRPPFGTYFARVQIQNADGSTGPFSATQGFVVTDQWIIHEGNPIAAQLGRTR</sequence>
<dbReference type="PROSITE" id="PS00430">
    <property type="entry name" value="TONB_DEPENDENT_REC_1"/>
    <property type="match status" value="1"/>
</dbReference>
<dbReference type="Gene3D" id="2.60.120.1440">
    <property type="match status" value="1"/>
</dbReference>
<dbReference type="SUPFAM" id="SSF54106">
    <property type="entry name" value="LysM domain"/>
    <property type="match status" value="1"/>
</dbReference>
<proteinExistence type="predicted"/>
<dbReference type="PROSITE" id="PS51782">
    <property type="entry name" value="LYSM"/>
    <property type="match status" value="1"/>
</dbReference>
<keyword evidence="1" id="KW-0732">Signal</keyword>
<dbReference type="InterPro" id="IPR036779">
    <property type="entry name" value="LysM_dom_sf"/>
</dbReference>
<gene>
    <name evidence="4" type="ORF">GCM10022212_33310</name>
</gene>
<evidence type="ECO:0000256" key="1">
    <source>
        <dbReference type="SAM" id="SignalP"/>
    </source>
</evidence>
<evidence type="ECO:0008006" key="6">
    <source>
        <dbReference type="Google" id="ProtNLM"/>
    </source>
</evidence>
<dbReference type="Pfam" id="PF04773">
    <property type="entry name" value="FecR"/>
    <property type="match status" value="1"/>
</dbReference>
<dbReference type="InterPro" id="IPR036116">
    <property type="entry name" value="FN3_sf"/>
</dbReference>
<dbReference type="EMBL" id="BAAAZE010000014">
    <property type="protein sequence ID" value="GAA4031860.1"/>
    <property type="molecule type" value="Genomic_DNA"/>
</dbReference>
<dbReference type="Gene3D" id="2.60.40.10">
    <property type="entry name" value="Immunoglobulins"/>
    <property type="match status" value="2"/>
</dbReference>
<dbReference type="InterPro" id="IPR013783">
    <property type="entry name" value="Ig-like_fold"/>
</dbReference>
<dbReference type="RefSeq" id="WP_344765025.1">
    <property type="nucleotide sequence ID" value="NZ_BAAAZE010000014.1"/>
</dbReference>
<dbReference type="InterPro" id="IPR003961">
    <property type="entry name" value="FN3_dom"/>
</dbReference>
<dbReference type="PROSITE" id="PS50853">
    <property type="entry name" value="FN3"/>
    <property type="match status" value="1"/>
</dbReference>
<dbReference type="CDD" id="cd00118">
    <property type="entry name" value="LysM"/>
    <property type="match status" value="1"/>
</dbReference>
<feature type="signal peptide" evidence="1">
    <location>
        <begin position="1"/>
        <end position="32"/>
    </location>
</feature>
<organism evidence="4 5">
    <name type="scientific">Actimicrobium antarcticum</name>
    <dbReference type="NCBI Taxonomy" id="1051899"/>
    <lineage>
        <taxon>Bacteria</taxon>
        <taxon>Pseudomonadati</taxon>
        <taxon>Pseudomonadota</taxon>
        <taxon>Betaproteobacteria</taxon>
        <taxon>Burkholderiales</taxon>
        <taxon>Oxalobacteraceae</taxon>
        <taxon>Actimicrobium</taxon>
    </lineage>
</organism>
<feature type="domain" description="LysM" evidence="3">
    <location>
        <begin position="46"/>
        <end position="93"/>
    </location>
</feature>
<dbReference type="Pfam" id="PF01476">
    <property type="entry name" value="LysM"/>
    <property type="match status" value="1"/>
</dbReference>
<evidence type="ECO:0000259" key="2">
    <source>
        <dbReference type="PROSITE" id="PS50853"/>
    </source>
</evidence>
<dbReference type="CDD" id="cd00063">
    <property type="entry name" value="FN3"/>
    <property type="match status" value="1"/>
</dbReference>
<dbReference type="SUPFAM" id="SSF49265">
    <property type="entry name" value="Fibronectin type III"/>
    <property type="match status" value="1"/>
</dbReference>
<feature type="chain" id="PRO_5046021359" description="LysM domain-containing protein" evidence="1">
    <location>
        <begin position="33"/>
        <end position="474"/>
    </location>
</feature>
<dbReference type="SMART" id="SM00257">
    <property type="entry name" value="LysM"/>
    <property type="match status" value="1"/>
</dbReference>
<dbReference type="Gene3D" id="3.10.350.10">
    <property type="entry name" value="LysM domain"/>
    <property type="match status" value="1"/>
</dbReference>
<protein>
    <recommendedName>
        <fullName evidence="6">LysM domain-containing protein</fullName>
    </recommendedName>
</protein>
<name>A0ABP7TVE1_9BURK</name>